<dbReference type="STRING" id="1300344.I598_0411"/>
<dbReference type="InterPro" id="IPR019885">
    <property type="entry name" value="Tscrpt_reg_HTH_AsnC-type_CS"/>
</dbReference>
<accession>A0A168EGJ7</accession>
<evidence type="ECO:0000313" key="5">
    <source>
        <dbReference type="EMBL" id="ANC29999.1"/>
    </source>
</evidence>
<name>A0A168EGJ7_9MICO</name>
<dbReference type="InterPro" id="IPR019888">
    <property type="entry name" value="Tscrpt_reg_AsnC-like"/>
</dbReference>
<protein>
    <submittedName>
        <fullName evidence="5">Leucine-responsive regulatory protein</fullName>
    </submittedName>
</protein>
<evidence type="ECO:0000256" key="1">
    <source>
        <dbReference type="ARBA" id="ARBA00023015"/>
    </source>
</evidence>
<gene>
    <name evidence="5" type="primary">lrp_1</name>
    <name evidence="5" type="ORF">I598_0411</name>
</gene>
<organism evidence="5 6">
    <name type="scientific">Isoptericola dokdonensis DS-3</name>
    <dbReference type="NCBI Taxonomy" id="1300344"/>
    <lineage>
        <taxon>Bacteria</taxon>
        <taxon>Bacillati</taxon>
        <taxon>Actinomycetota</taxon>
        <taxon>Actinomycetes</taxon>
        <taxon>Micrococcales</taxon>
        <taxon>Promicromonosporaceae</taxon>
        <taxon>Isoptericola</taxon>
    </lineage>
</organism>
<dbReference type="InterPro" id="IPR036388">
    <property type="entry name" value="WH-like_DNA-bd_sf"/>
</dbReference>
<dbReference type="GO" id="GO:0005829">
    <property type="term" value="C:cytosol"/>
    <property type="evidence" value="ECO:0007669"/>
    <property type="project" value="TreeGrafter"/>
</dbReference>
<dbReference type="PROSITE" id="PS00519">
    <property type="entry name" value="HTH_ASNC_1"/>
    <property type="match status" value="1"/>
</dbReference>
<keyword evidence="2" id="KW-0238">DNA-binding</keyword>
<reference evidence="5 6" key="1">
    <citation type="submission" date="2016-01" db="EMBL/GenBank/DDBJ databases">
        <title>Complete genome sequence of a soil Actinobacterium, Isoptericola dokdonensis DS-3.</title>
        <authorList>
            <person name="Kwon S.-K."/>
            <person name="Kim J.F."/>
        </authorList>
    </citation>
    <scope>NUCLEOTIDE SEQUENCE [LARGE SCALE GENOMIC DNA]</scope>
    <source>
        <strain evidence="5 6">DS-3</strain>
    </source>
</reference>
<evidence type="ECO:0000256" key="2">
    <source>
        <dbReference type="ARBA" id="ARBA00023125"/>
    </source>
</evidence>
<dbReference type="KEGG" id="ido:I598_0411"/>
<dbReference type="InterPro" id="IPR011008">
    <property type="entry name" value="Dimeric_a/b-barrel"/>
</dbReference>
<dbReference type="PATRIC" id="fig|1300344.3.peg.412"/>
<dbReference type="RefSeq" id="WP_068200843.1">
    <property type="nucleotide sequence ID" value="NZ_CP014209.1"/>
</dbReference>
<keyword evidence="3" id="KW-0804">Transcription</keyword>
<evidence type="ECO:0000313" key="6">
    <source>
        <dbReference type="Proteomes" id="UP000076794"/>
    </source>
</evidence>
<dbReference type="SUPFAM" id="SSF46785">
    <property type="entry name" value="Winged helix' DNA-binding domain"/>
    <property type="match status" value="1"/>
</dbReference>
<evidence type="ECO:0000256" key="3">
    <source>
        <dbReference type="ARBA" id="ARBA00023163"/>
    </source>
</evidence>
<dbReference type="Gene3D" id="3.30.70.920">
    <property type="match status" value="1"/>
</dbReference>
<dbReference type="Proteomes" id="UP000076794">
    <property type="component" value="Chromosome"/>
</dbReference>
<dbReference type="AlphaFoldDB" id="A0A168EGJ7"/>
<sequence>MDTIDDEILGILQEEARISFSDLGRRVGLSANAATARVRRLERDGVIVAYRAVLAGDEPSTGPRPGLEGFVDVRLREETDSDAFLAWARREPLIEDAAHVTGPYDYLLRVRVRDTAELDRLLRRLKSGAGVAQTQTRLALR</sequence>
<feature type="domain" description="HTH asnC-type" evidence="4">
    <location>
        <begin position="1"/>
        <end position="68"/>
    </location>
</feature>
<dbReference type="InterPro" id="IPR019887">
    <property type="entry name" value="Tscrpt_reg_AsnC/Lrp_C"/>
</dbReference>
<dbReference type="PRINTS" id="PR00033">
    <property type="entry name" value="HTHASNC"/>
</dbReference>
<dbReference type="Pfam" id="PF13412">
    <property type="entry name" value="HTH_24"/>
    <property type="match status" value="1"/>
</dbReference>
<dbReference type="Pfam" id="PF01037">
    <property type="entry name" value="AsnC_trans_reg"/>
    <property type="match status" value="1"/>
</dbReference>
<dbReference type="EMBL" id="CP014209">
    <property type="protein sequence ID" value="ANC29999.1"/>
    <property type="molecule type" value="Genomic_DNA"/>
</dbReference>
<proteinExistence type="predicted"/>
<dbReference type="PANTHER" id="PTHR30154:SF34">
    <property type="entry name" value="TRANSCRIPTIONAL REGULATOR AZLB"/>
    <property type="match status" value="1"/>
</dbReference>
<dbReference type="InterPro" id="IPR000485">
    <property type="entry name" value="AsnC-type_HTH_dom"/>
</dbReference>
<dbReference type="SUPFAM" id="SSF54909">
    <property type="entry name" value="Dimeric alpha+beta barrel"/>
    <property type="match status" value="1"/>
</dbReference>
<dbReference type="SMART" id="SM00344">
    <property type="entry name" value="HTH_ASNC"/>
    <property type="match status" value="1"/>
</dbReference>
<dbReference type="Gene3D" id="1.10.10.10">
    <property type="entry name" value="Winged helix-like DNA-binding domain superfamily/Winged helix DNA-binding domain"/>
    <property type="match status" value="1"/>
</dbReference>
<dbReference type="GO" id="GO:0043565">
    <property type="term" value="F:sequence-specific DNA binding"/>
    <property type="evidence" value="ECO:0007669"/>
    <property type="project" value="InterPro"/>
</dbReference>
<dbReference type="GO" id="GO:0043200">
    <property type="term" value="P:response to amino acid"/>
    <property type="evidence" value="ECO:0007669"/>
    <property type="project" value="TreeGrafter"/>
</dbReference>
<keyword evidence="1" id="KW-0805">Transcription regulation</keyword>
<keyword evidence="6" id="KW-1185">Reference proteome</keyword>
<evidence type="ECO:0000259" key="4">
    <source>
        <dbReference type="PROSITE" id="PS50956"/>
    </source>
</evidence>
<dbReference type="PROSITE" id="PS50956">
    <property type="entry name" value="HTH_ASNC_2"/>
    <property type="match status" value="1"/>
</dbReference>
<dbReference type="InterPro" id="IPR036390">
    <property type="entry name" value="WH_DNA-bd_sf"/>
</dbReference>
<dbReference type="PANTHER" id="PTHR30154">
    <property type="entry name" value="LEUCINE-RESPONSIVE REGULATORY PROTEIN"/>
    <property type="match status" value="1"/>
</dbReference>
<dbReference type="OrthoDB" id="166264at2"/>